<evidence type="ECO:0000313" key="1">
    <source>
        <dbReference type="EMBL" id="KAK5624382.1"/>
    </source>
</evidence>
<keyword evidence="2" id="KW-1185">Reference proteome</keyword>
<reference evidence="1 2" key="1">
    <citation type="submission" date="2023-10" db="EMBL/GenBank/DDBJ databases">
        <title>Draft genome sequence of Xylaria bambusicola isolate GMP-LS, the root and basal stem rot pathogen of sugarcane in Indonesia.</title>
        <authorList>
            <person name="Selvaraj P."/>
            <person name="Muralishankar V."/>
            <person name="Muruganantham S."/>
            <person name="Sp S."/>
            <person name="Haryani S."/>
            <person name="Lau K.J.X."/>
            <person name="Naqvi N.I."/>
        </authorList>
    </citation>
    <scope>NUCLEOTIDE SEQUENCE [LARGE SCALE GENOMIC DNA]</scope>
    <source>
        <strain evidence="1">GMP-LS</strain>
    </source>
</reference>
<accession>A0AAN7Z0D5</accession>
<evidence type="ECO:0000313" key="2">
    <source>
        <dbReference type="Proteomes" id="UP001305414"/>
    </source>
</evidence>
<name>A0AAN7Z0D5_9PEZI</name>
<gene>
    <name evidence="1" type="ORF">RRF57_000098</name>
</gene>
<comment type="caution">
    <text evidence="1">The sequence shown here is derived from an EMBL/GenBank/DDBJ whole genome shotgun (WGS) entry which is preliminary data.</text>
</comment>
<organism evidence="1 2">
    <name type="scientific">Xylaria bambusicola</name>
    <dbReference type="NCBI Taxonomy" id="326684"/>
    <lineage>
        <taxon>Eukaryota</taxon>
        <taxon>Fungi</taxon>
        <taxon>Dikarya</taxon>
        <taxon>Ascomycota</taxon>
        <taxon>Pezizomycotina</taxon>
        <taxon>Sordariomycetes</taxon>
        <taxon>Xylariomycetidae</taxon>
        <taxon>Xylariales</taxon>
        <taxon>Xylariaceae</taxon>
        <taxon>Xylaria</taxon>
    </lineage>
</organism>
<sequence>MNQYVISVIARLFEVLVKRPESQDRGYLGRRYQYKNIYIIDGGLRLSSLSVVVPMKRKVCFIYASQVDHSGPITASNFDMPSRKRPYKRVVRACLLANIPIDSPVSVLWEFGREVKSVLEMCAYLFVLEIMLYVVHVHDGLLAHVEQSDAHYVCGGCCTWNEETDLREAYSIYVLETETLTVHTC</sequence>
<dbReference type="EMBL" id="JAWHQM010000001">
    <property type="protein sequence ID" value="KAK5624382.1"/>
    <property type="molecule type" value="Genomic_DNA"/>
</dbReference>
<protein>
    <submittedName>
        <fullName evidence="1">Uncharacterized protein</fullName>
    </submittedName>
</protein>
<proteinExistence type="predicted"/>
<dbReference type="Proteomes" id="UP001305414">
    <property type="component" value="Unassembled WGS sequence"/>
</dbReference>
<dbReference type="AlphaFoldDB" id="A0AAN7Z0D5"/>